<dbReference type="Pfam" id="PF00378">
    <property type="entry name" value="ECH_1"/>
    <property type="match status" value="1"/>
</dbReference>
<dbReference type="AlphaFoldDB" id="A0A2T1A3M6"/>
<keyword evidence="2" id="KW-0443">Lipid metabolism</keyword>
<dbReference type="Gene3D" id="3.90.226.10">
    <property type="entry name" value="2-enoyl-CoA Hydratase, Chain A, domain 1"/>
    <property type="match status" value="1"/>
</dbReference>
<organism evidence="5 6">
    <name type="scientific">Antricoccus suffuscus</name>
    <dbReference type="NCBI Taxonomy" id="1629062"/>
    <lineage>
        <taxon>Bacteria</taxon>
        <taxon>Bacillati</taxon>
        <taxon>Actinomycetota</taxon>
        <taxon>Actinomycetes</taxon>
        <taxon>Geodermatophilales</taxon>
        <taxon>Antricoccaceae</taxon>
        <taxon>Antricoccus</taxon>
    </lineage>
</organism>
<dbReference type="PANTHER" id="PTHR11941:SF169">
    <property type="entry name" value="(7AS)-7A-METHYL-1,5-DIOXO-2,3,5,6,7,7A-HEXAHYDRO-1H-INDENE-CARBOXYL-COA HYDROLASE"/>
    <property type="match status" value="1"/>
</dbReference>
<dbReference type="CDD" id="cd06558">
    <property type="entry name" value="crotonase-like"/>
    <property type="match status" value="1"/>
</dbReference>
<keyword evidence="3" id="KW-0456">Lyase</keyword>
<comment type="caution">
    <text evidence="5">The sequence shown here is derived from an EMBL/GenBank/DDBJ whole genome shotgun (WGS) entry which is preliminary data.</text>
</comment>
<reference evidence="5 6" key="1">
    <citation type="submission" date="2018-03" db="EMBL/GenBank/DDBJ databases">
        <title>Genomic Encyclopedia of Archaeal and Bacterial Type Strains, Phase II (KMG-II): from individual species to whole genera.</title>
        <authorList>
            <person name="Goeker M."/>
        </authorList>
    </citation>
    <scope>NUCLEOTIDE SEQUENCE [LARGE SCALE GENOMIC DNA]</scope>
    <source>
        <strain evidence="5 6">DSM 100065</strain>
    </source>
</reference>
<dbReference type="InterPro" id="IPR014748">
    <property type="entry name" value="Enoyl-CoA_hydra_C"/>
</dbReference>
<evidence type="ECO:0000256" key="3">
    <source>
        <dbReference type="ARBA" id="ARBA00023239"/>
    </source>
</evidence>
<dbReference type="GO" id="GO:0016829">
    <property type="term" value="F:lyase activity"/>
    <property type="evidence" value="ECO:0007669"/>
    <property type="project" value="UniProtKB-KW"/>
</dbReference>
<evidence type="ECO:0000256" key="1">
    <source>
        <dbReference type="ARBA" id="ARBA00005254"/>
    </source>
</evidence>
<evidence type="ECO:0000256" key="4">
    <source>
        <dbReference type="RuleBase" id="RU003707"/>
    </source>
</evidence>
<name>A0A2T1A3M6_9ACTN</name>
<dbReference type="RefSeq" id="WP_106348159.1">
    <property type="nucleotide sequence ID" value="NZ_PVUE01000003.1"/>
</dbReference>
<dbReference type="PANTHER" id="PTHR11941">
    <property type="entry name" value="ENOYL-COA HYDRATASE-RELATED"/>
    <property type="match status" value="1"/>
</dbReference>
<dbReference type="Proteomes" id="UP000237752">
    <property type="component" value="Unassembled WGS sequence"/>
</dbReference>
<gene>
    <name evidence="5" type="ORF">CLV47_103267</name>
</gene>
<evidence type="ECO:0000256" key="2">
    <source>
        <dbReference type="ARBA" id="ARBA00023098"/>
    </source>
</evidence>
<dbReference type="InterPro" id="IPR018376">
    <property type="entry name" value="Enoyl-CoA_hyd/isom_CS"/>
</dbReference>
<dbReference type="GO" id="GO:0006635">
    <property type="term" value="P:fatty acid beta-oxidation"/>
    <property type="evidence" value="ECO:0007669"/>
    <property type="project" value="TreeGrafter"/>
</dbReference>
<dbReference type="SUPFAM" id="SSF52096">
    <property type="entry name" value="ClpP/crotonase"/>
    <property type="match status" value="1"/>
</dbReference>
<dbReference type="InterPro" id="IPR001753">
    <property type="entry name" value="Enoyl-CoA_hydra/iso"/>
</dbReference>
<protein>
    <submittedName>
        <fullName evidence="5">Enoyl-CoA hydratase</fullName>
    </submittedName>
</protein>
<dbReference type="Gene3D" id="1.10.12.10">
    <property type="entry name" value="Lyase 2-enoyl-coa Hydratase, Chain A, domain 2"/>
    <property type="match status" value="1"/>
</dbReference>
<dbReference type="PROSITE" id="PS00166">
    <property type="entry name" value="ENOYL_COA_HYDRATASE"/>
    <property type="match status" value="1"/>
</dbReference>
<dbReference type="OrthoDB" id="4284283at2"/>
<keyword evidence="6" id="KW-1185">Reference proteome</keyword>
<proteinExistence type="inferred from homology"/>
<dbReference type="EMBL" id="PVUE01000003">
    <property type="protein sequence ID" value="PRZ43209.1"/>
    <property type="molecule type" value="Genomic_DNA"/>
</dbReference>
<evidence type="ECO:0000313" key="6">
    <source>
        <dbReference type="Proteomes" id="UP000237752"/>
    </source>
</evidence>
<sequence length="254" mass="26564">MSESVLVEVTDGVGVITLNRPEAKNALNLDVATRVAEAVDKFEADDAVIAIIITGAGNTFCAGMDLKAFTRGERPSIEGRGLAGITEAPPQKPLIAAVEGYALAGGCELALAADIIVAAKTAFFGIPEVTRGLVAAAGGVLRLAKTMPYGAAMELALTGDRIPAERAQQLGIVTRLTEDGKALDGALELAKRIAQNAPMSVKVSKQLVARSINWTDKELIEWQKGVLGPVMTSEDAIEGATAFAEKRAPVWKGR</sequence>
<dbReference type="InterPro" id="IPR029045">
    <property type="entry name" value="ClpP/crotonase-like_dom_sf"/>
</dbReference>
<dbReference type="NCBIfam" id="NF006100">
    <property type="entry name" value="PRK08252.1"/>
    <property type="match status" value="1"/>
</dbReference>
<evidence type="ECO:0000313" key="5">
    <source>
        <dbReference type="EMBL" id="PRZ43209.1"/>
    </source>
</evidence>
<comment type="similarity">
    <text evidence="1 4">Belongs to the enoyl-CoA hydratase/isomerase family.</text>
</comment>
<accession>A0A2T1A3M6</accession>